<dbReference type="InterPro" id="IPR011707">
    <property type="entry name" value="Cu-oxidase-like_N"/>
</dbReference>
<organism evidence="9 10">
    <name type="scientific">Pannonibacter phragmitetus</name>
    <dbReference type="NCBI Taxonomy" id="121719"/>
    <lineage>
        <taxon>Bacteria</taxon>
        <taxon>Pseudomonadati</taxon>
        <taxon>Pseudomonadota</taxon>
        <taxon>Alphaproteobacteria</taxon>
        <taxon>Hyphomicrobiales</taxon>
        <taxon>Stappiaceae</taxon>
        <taxon>Pannonibacter</taxon>
    </lineage>
</organism>
<reference evidence="9 10" key="1">
    <citation type="submission" date="2015-10" db="EMBL/GenBank/DDBJ databases">
        <title>The world's first case of liver abscess caused by Pannonibacter phragmitetus.</title>
        <authorList>
            <person name="Ming D."/>
            <person name="Wang M."/>
            <person name="Zhou Y."/>
            <person name="Jiang T."/>
            <person name="Hu S."/>
        </authorList>
    </citation>
    <scope>NUCLEOTIDE SEQUENCE [LARGE SCALE GENOMIC DNA]</scope>
    <source>
        <strain evidence="9 10">31801</strain>
        <plasmid evidence="9 10">p.p-1</plasmid>
    </source>
</reference>
<dbReference type="Pfam" id="PF00394">
    <property type="entry name" value="Cu-oxidase"/>
    <property type="match status" value="1"/>
</dbReference>
<dbReference type="InterPro" id="IPR001117">
    <property type="entry name" value="Cu-oxidase_2nd"/>
</dbReference>
<dbReference type="PANTHER" id="PTHR11709">
    <property type="entry name" value="MULTI-COPPER OXIDASE"/>
    <property type="match status" value="1"/>
</dbReference>
<evidence type="ECO:0000256" key="2">
    <source>
        <dbReference type="ARBA" id="ARBA00023002"/>
    </source>
</evidence>
<evidence type="ECO:0000313" key="10">
    <source>
        <dbReference type="Proteomes" id="UP000064921"/>
    </source>
</evidence>
<feature type="domain" description="Plastocyanin-like" evidence="7">
    <location>
        <begin position="389"/>
        <end position="505"/>
    </location>
</feature>
<proteinExistence type="predicted"/>
<keyword evidence="1" id="KW-0479">Metal-binding</keyword>
<dbReference type="GO" id="GO:0016491">
    <property type="term" value="F:oxidoreductase activity"/>
    <property type="evidence" value="ECO:0007669"/>
    <property type="project" value="UniProtKB-KW"/>
</dbReference>
<feature type="domain" description="Plastocyanin-like" evidence="8">
    <location>
        <begin position="59"/>
        <end position="155"/>
    </location>
</feature>
<dbReference type="InterPro" id="IPR008972">
    <property type="entry name" value="Cupredoxin"/>
</dbReference>
<dbReference type="PROSITE" id="PS51318">
    <property type="entry name" value="TAT"/>
    <property type="match status" value="1"/>
</dbReference>
<dbReference type="eggNOG" id="COG2132">
    <property type="taxonomic scope" value="Bacteria"/>
</dbReference>
<dbReference type="AlphaFoldDB" id="A0A0U3N246"/>
<keyword evidence="3" id="KW-0186">Copper</keyword>
<evidence type="ECO:0000256" key="3">
    <source>
        <dbReference type="ARBA" id="ARBA00023008"/>
    </source>
</evidence>
<keyword evidence="5" id="KW-0732">Signal</keyword>
<keyword evidence="9" id="KW-0614">Plasmid</keyword>
<dbReference type="InterPro" id="IPR006311">
    <property type="entry name" value="TAT_signal"/>
</dbReference>
<dbReference type="Pfam" id="PF07732">
    <property type="entry name" value="Cu-oxidase_3"/>
    <property type="match status" value="1"/>
</dbReference>
<evidence type="ECO:0000256" key="1">
    <source>
        <dbReference type="ARBA" id="ARBA00022723"/>
    </source>
</evidence>
<feature type="chain" id="PRO_5006842320" evidence="5">
    <location>
        <begin position="29"/>
        <end position="506"/>
    </location>
</feature>
<evidence type="ECO:0000256" key="4">
    <source>
        <dbReference type="SAM" id="MobiDB-lite"/>
    </source>
</evidence>
<evidence type="ECO:0000259" key="6">
    <source>
        <dbReference type="Pfam" id="PF00394"/>
    </source>
</evidence>
<evidence type="ECO:0000256" key="5">
    <source>
        <dbReference type="SAM" id="SignalP"/>
    </source>
</evidence>
<keyword evidence="2" id="KW-0560">Oxidoreductase</keyword>
<evidence type="ECO:0000313" key="9">
    <source>
        <dbReference type="EMBL" id="ALV30599.1"/>
    </source>
</evidence>
<protein>
    <submittedName>
        <fullName evidence="9">Copper oxidase</fullName>
    </submittedName>
</protein>
<dbReference type="PANTHER" id="PTHR11709:SF394">
    <property type="entry name" value="FI03373P-RELATED"/>
    <property type="match status" value="1"/>
</dbReference>
<dbReference type="CDD" id="cd13865">
    <property type="entry name" value="CuRO_1_LCC_like_3"/>
    <property type="match status" value="1"/>
</dbReference>
<sequence length="506" mass="53720">MITTRRALLQGGAALAACAMLPVSPILAATQTAATKATGSPLPLRAVKRTLEVKGRAATVLGLEGPSGPSLTLDAGQRFQVNLTNGLDEPTLIHWHGQIPPNEQDGVPDMPLPALRPGESRAYDFAPRAGTFWMHSHIPFQEMQLLAAPLIVRSAAEMQEDRQDVVMLLHDFSFQSPEDVMAAIGAGHGGGHGDGHGHGSHGAAPADHAAHSAHAAHNAANGQGGMDMSGAQMAGMDLNDHDWDAYLANDRTLEDPQVVQVEKGGRIRLRIINAAAATVFWIETGALAGRLTAVDGDPVAPLAGNRFGIAMGQRLDIELDLPAASGNWPILARREGAREQTGLILATAGARVSKLPDMGATAAPAFDTDLAQESRLRAASPLPQRPADRQMMVMLGGTMQPYVWTINGAVWGQHQPLEAVSGERVEITFHNMSMMGHPMHLHGHVFQVVAVNGQPLAGALRDTVYVPPMAMVTVALDAGEAARWMLHCHHMPHLVTGMMTEFQVSA</sequence>
<dbReference type="InterPro" id="IPR045087">
    <property type="entry name" value="Cu-oxidase_fam"/>
</dbReference>
<dbReference type="CDD" id="cd13887">
    <property type="entry name" value="CuRO_2_MCO_like_2"/>
    <property type="match status" value="1"/>
</dbReference>
<feature type="domain" description="Plastocyanin-like" evidence="6">
    <location>
        <begin position="219"/>
        <end position="337"/>
    </location>
</feature>
<dbReference type="EMBL" id="CP013069">
    <property type="protein sequence ID" value="ALV30599.1"/>
    <property type="molecule type" value="Genomic_DNA"/>
</dbReference>
<dbReference type="Gene3D" id="2.60.40.420">
    <property type="entry name" value="Cupredoxins - blue copper proteins"/>
    <property type="match status" value="3"/>
</dbReference>
<dbReference type="SUPFAM" id="SSF49503">
    <property type="entry name" value="Cupredoxins"/>
    <property type="match status" value="3"/>
</dbReference>
<gene>
    <name evidence="9" type="ORF">APZ00_25670</name>
</gene>
<feature type="signal peptide" evidence="5">
    <location>
        <begin position="1"/>
        <end position="28"/>
    </location>
</feature>
<dbReference type="InterPro" id="IPR002355">
    <property type="entry name" value="Cu_oxidase_Cu_BS"/>
</dbReference>
<name>A0A0U3N246_9HYPH</name>
<evidence type="ECO:0000259" key="8">
    <source>
        <dbReference type="Pfam" id="PF07732"/>
    </source>
</evidence>
<keyword evidence="10" id="KW-1185">Reference proteome</keyword>
<dbReference type="Pfam" id="PF07731">
    <property type="entry name" value="Cu-oxidase_2"/>
    <property type="match status" value="1"/>
</dbReference>
<dbReference type="RefSeq" id="WP_058901115.1">
    <property type="nucleotide sequence ID" value="NZ_CP013069.1"/>
</dbReference>
<dbReference type="PROSITE" id="PS00080">
    <property type="entry name" value="MULTICOPPER_OXIDASE2"/>
    <property type="match status" value="1"/>
</dbReference>
<dbReference type="PROSITE" id="PS51257">
    <property type="entry name" value="PROKAR_LIPOPROTEIN"/>
    <property type="match status" value="1"/>
</dbReference>
<dbReference type="GO" id="GO:0005507">
    <property type="term" value="F:copper ion binding"/>
    <property type="evidence" value="ECO:0007669"/>
    <property type="project" value="InterPro"/>
</dbReference>
<dbReference type="Proteomes" id="UP000064921">
    <property type="component" value="Plasmid p.p-1"/>
</dbReference>
<feature type="compositionally biased region" description="Low complexity" evidence="4">
    <location>
        <begin position="201"/>
        <end position="221"/>
    </location>
</feature>
<dbReference type="CDD" id="cd13896">
    <property type="entry name" value="CuRO_3_CopA"/>
    <property type="match status" value="1"/>
</dbReference>
<dbReference type="KEGG" id="pphr:APZ00_25670"/>
<accession>A0A0U3N246</accession>
<evidence type="ECO:0000259" key="7">
    <source>
        <dbReference type="Pfam" id="PF07731"/>
    </source>
</evidence>
<dbReference type="InterPro" id="IPR034279">
    <property type="entry name" value="CuRO_3_CopA"/>
</dbReference>
<geneLocation type="plasmid" evidence="9 10">
    <name>p.p-1</name>
</geneLocation>
<dbReference type="InterPro" id="IPR011706">
    <property type="entry name" value="Cu-oxidase_C"/>
</dbReference>
<feature type="region of interest" description="Disordered" evidence="4">
    <location>
        <begin position="186"/>
        <end position="233"/>
    </location>
</feature>